<dbReference type="InterPro" id="IPR029063">
    <property type="entry name" value="SAM-dependent_MTases_sf"/>
</dbReference>
<dbReference type="EMBL" id="MHLW01000004">
    <property type="protein sequence ID" value="OGZ18364.1"/>
    <property type="molecule type" value="Genomic_DNA"/>
</dbReference>
<reference evidence="2 3" key="1">
    <citation type="journal article" date="2016" name="Nat. Commun.">
        <title>Thousands of microbial genomes shed light on interconnected biogeochemical processes in an aquifer system.</title>
        <authorList>
            <person name="Anantharaman K."/>
            <person name="Brown C.T."/>
            <person name="Hug L.A."/>
            <person name="Sharon I."/>
            <person name="Castelle C.J."/>
            <person name="Probst A.J."/>
            <person name="Thomas B.C."/>
            <person name="Singh A."/>
            <person name="Wilkins M.J."/>
            <person name="Karaoz U."/>
            <person name="Brodie E.L."/>
            <person name="Williams K.H."/>
            <person name="Hubbard S.S."/>
            <person name="Banfield J.F."/>
        </authorList>
    </citation>
    <scope>NUCLEOTIDE SEQUENCE [LARGE SCALE GENOMIC DNA]</scope>
</reference>
<sequence length="268" mass="31038">MNFVNKIIVKITNIEIIKKIFGFDKFKKRLIKNGLLKDLFYYGSYSDGRYFNSFEPEIVNLIKRIMPQGNIYDVGAHFGFYSSLFAKLVKNGRVYSFEPNPYCLEKLKKTVEINRFDNLIKILDFGLGEKDQEAEMEILLDNLARSTCDQELKDNYNNKGNHLIKKIKIKIKALDNLELPTPGLIKIDVEGFEARVVEGMLKTIEKYLPDLIIEIHGKNPKASQENAGYVFNLLAGFNYRVFHIESNKFLKDLDKMPPGGHFYFTINK</sequence>
<evidence type="ECO:0000313" key="3">
    <source>
        <dbReference type="Proteomes" id="UP000178893"/>
    </source>
</evidence>
<evidence type="ECO:0000259" key="1">
    <source>
        <dbReference type="Pfam" id="PF05050"/>
    </source>
</evidence>
<dbReference type="SUPFAM" id="SSF53335">
    <property type="entry name" value="S-adenosyl-L-methionine-dependent methyltransferases"/>
    <property type="match status" value="1"/>
</dbReference>
<gene>
    <name evidence="2" type="ORF">A2V72_01165</name>
</gene>
<comment type="caution">
    <text evidence="2">The sequence shown here is derived from an EMBL/GenBank/DDBJ whole genome shotgun (WGS) entry which is preliminary data.</text>
</comment>
<dbReference type="AlphaFoldDB" id="A0A1G2DXR6"/>
<protein>
    <recommendedName>
        <fullName evidence="1">Methyltransferase FkbM domain-containing protein</fullName>
    </recommendedName>
</protein>
<dbReference type="PANTHER" id="PTHR34203">
    <property type="entry name" value="METHYLTRANSFERASE, FKBM FAMILY PROTEIN"/>
    <property type="match status" value="1"/>
</dbReference>
<organism evidence="2 3">
    <name type="scientific">Candidatus Nealsonbacteria bacterium RBG_13_37_56</name>
    <dbReference type="NCBI Taxonomy" id="1801661"/>
    <lineage>
        <taxon>Bacteria</taxon>
        <taxon>Candidatus Nealsoniibacteriota</taxon>
    </lineage>
</organism>
<feature type="domain" description="Methyltransferase FkbM" evidence="1">
    <location>
        <begin position="73"/>
        <end position="241"/>
    </location>
</feature>
<dbReference type="Gene3D" id="3.40.50.150">
    <property type="entry name" value="Vaccinia Virus protein VP39"/>
    <property type="match status" value="1"/>
</dbReference>
<name>A0A1G2DXR6_9BACT</name>
<dbReference type="Pfam" id="PF05050">
    <property type="entry name" value="Methyltransf_21"/>
    <property type="match status" value="1"/>
</dbReference>
<dbReference type="InterPro" id="IPR006342">
    <property type="entry name" value="FkbM_mtfrase"/>
</dbReference>
<dbReference type="Proteomes" id="UP000178893">
    <property type="component" value="Unassembled WGS sequence"/>
</dbReference>
<dbReference type="PANTHER" id="PTHR34203:SF15">
    <property type="entry name" value="SLL1173 PROTEIN"/>
    <property type="match status" value="1"/>
</dbReference>
<dbReference type="InterPro" id="IPR052514">
    <property type="entry name" value="SAM-dependent_MTase"/>
</dbReference>
<dbReference type="NCBIfam" id="TIGR01444">
    <property type="entry name" value="fkbM_fam"/>
    <property type="match status" value="1"/>
</dbReference>
<evidence type="ECO:0000313" key="2">
    <source>
        <dbReference type="EMBL" id="OGZ18364.1"/>
    </source>
</evidence>
<proteinExistence type="predicted"/>
<accession>A0A1G2DXR6</accession>